<feature type="transmembrane region" description="Helical" evidence="1">
    <location>
        <begin position="99"/>
        <end position="122"/>
    </location>
</feature>
<accession>A0A7C8YTF0</accession>
<organism evidence="2">
    <name type="scientific">Opuntia streptacantha</name>
    <name type="common">Prickly pear cactus</name>
    <name type="synonym">Opuntia cardona</name>
    <dbReference type="NCBI Taxonomy" id="393608"/>
    <lineage>
        <taxon>Eukaryota</taxon>
        <taxon>Viridiplantae</taxon>
        <taxon>Streptophyta</taxon>
        <taxon>Embryophyta</taxon>
        <taxon>Tracheophyta</taxon>
        <taxon>Spermatophyta</taxon>
        <taxon>Magnoliopsida</taxon>
        <taxon>eudicotyledons</taxon>
        <taxon>Gunneridae</taxon>
        <taxon>Pentapetalae</taxon>
        <taxon>Caryophyllales</taxon>
        <taxon>Cactineae</taxon>
        <taxon>Cactaceae</taxon>
        <taxon>Opuntioideae</taxon>
        <taxon>Opuntia</taxon>
    </lineage>
</organism>
<feature type="transmembrane region" description="Helical" evidence="1">
    <location>
        <begin position="72"/>
        <end position="93"/>
    </location>
</feature>
<protein>
    <submittedName>
        <fullName evidence="2">Uncharacterized protein</fullName>
    </submittedName>
</protein>
<reference evidence="2" key="1">
    <citation type="journal article" date="2013" name="J. Plant Res.">
        <title>Effect of fungi and light on seed germination of three Opuntia species from semiarid lands of central Mexico.</title>
        <authorList>
            <person name="Delgado-Sanchez P."/>
            <person name="Jimenez-Bremont J.F."/>
            <person name="Guerrero-Gonzalez Mde L."/>
            <person name="Flores J."/>
        </authorList>
    </citation>
    <scope>NUCLEOTIDE SEQUENCE</scope>
    <source>
        <tissue evidence="2">Cladode</tissue>
    </source>
</reference>
<reference evidence="2" key="2">
    <citation type="submission" date="2020-07" db="EMBL/GenBank/DDBJ databases">
        <authorList>
            <person name="Vera ALvarez R."/>
            <person name="Arias-Moreno D.M."/>
            <person name="Jimenez-Jacinto V."/>
            <person name="Jimenez-Bremont J.F."/>
            <person name="Swaminathan K."/>
            <person name="Moose S.P."/>
            <person name="Guerrero-Gonzalez M.L."/>
            <person name="Marino-Ramirez L."/>
            <person name="Landsman D."/>
            <person name="Rodriguez-Kessler M."/>
            <person name="Delgado-Sanchez P."/>
        </authorList>
    </citation>
    <scope>NUCLEOTIDE SEQUENCE</scope>
    <source>
        <tissue evidence="2">Cladode</tissue>
    </source>
</reference>
<name>A0A7C8YTF0_OPUST</name>
<dbReference type="PANTHER" id="PTHR33333:SF46">
    <property type="entry name" value="LOW QUALITY PROTEIN: GLYCINE-RICH PROTEIN DOT1"/>
    <property type="match status" value="1"/>
</dbReference>
<keyword evidence="1" id="KW-1133">Transmembrane helix</keyword>
<sequence length="177" mass="19868">METLMKLNQFMFVSSETPSSPPSNSSLLEAILLQLKEWLCSIPNPFLSLIHKFNDAFPPETRGRWLAAATPYLIGGAVFLSLILFLCCCLPLIFGFLSWVAATCWAICTWVFTGLWHAFRALCCCCCRGSRRILKKTMKAPGTEGQYRLARSAFEASPSGYFRSFRAGTLPVTHRLR</sequence>
<evidence type="ECO:0000256" key="1">
    <source>
        <dbReference type="SAM" id="Phobius"/>
    </source>
</evidence>
<dbReference type="InterPro" id="IPR039926">
    <property type="entry name" value="Egg_app_1"/>
</dbReference>
<proteinExistence type="predicted"/>
<dbReference type="AlphaFoldDB" id="A0A7C8YTF0"/>
<keyword evidence="1" id="KW-0812">Transmembrane</keyword>
<dbReference type="PANTHER" id="PTHR33333">
    <property type="entry name" value="ERYTHROCYTE MEMBRANE PROTEIN 1-LIKE"/>
    <property type="match status" value="1"/>
</dbReference>
<dbReference type="EMBL" id="GISG01055562">
    <property type="protein sequence ID" value="MBA4626234.1"/>
    <property type="molecule type" value="Transcribed_RNA"/>
</dbReference>
<keyword evidence="1" id="KW-0472">Membrane</keyword>
<evidence type="ECO:0000313" key="2">
    <source>
        <dbReference type="EMBL" id="MBA4626234.1"/>
    </source>
</evidence>